<evidence type="ECO:0000259" key="12">
    <source>
        <dbReference type="Pfam" id="PF00742"/>
    </source>
</evidence>
<feature type="binding site" evidence="11">
    <location>
        <position position="205"/>
    </location>
    <ligand>
        <name>L-homoserine</name>
        <dbReference type="ChEBI" id="CHEBI:57476"/>
    </ligand>
</feature>
<evidence type="ECO:0000313" key="14">
    <source>
        <dbReference type="EMBL" id="KUK44582.1"/>
    </source>
</evidence>
<dbReference type="GO" id="GO:0009086">
    <property type="term" value="P:methionine biosynthetic process"/>
    <property type="evidence" value="ECO:0007669"/>
    <property type="project" value="UniProtKB-KW"/>
</dbReference>
<gene>
    <name evidence="14" type="ORF">XD72_1034</name>
    <name evidence="15" type="ORF">XE07_0499</name>
</gene>
<evidence type="ECO:0000256" key="10">
    <source>
        <dbReference type="PIRSR" id="PIRSR036497-1"/>
    </source>
</evidence>
<dbReference type="InterPro" id="IPR001342">
    <property type="entry name" value="HDH_cat"/>
</dbReference>
<dbReference type="PANTHER" id="PTHR43331:SF1">
    <property type="entry name" value="HOMOSERINE DEHYDROGENASE"/>
    <property type="match status" value="1"/>
</dbReference>
<comment type="caution">
    <text evidence="14">The sequence shown here is derived from an EMBL/GenBank/DDBJ whole genome shotgun (WGS) entry which is preliminary data.</text>
</comment>
<dbReference type="SUPFAM" id="SSF55347">
    <property type="entry name" value="Glyceraldehyde-3-phosphate dehydrogenase-like, C-terminal domain"/>
    <property type="match status" value="1"/>
</dbReference>
<feature type="binding site" evidence="11">
    <location>
        <position position="120"/>
    </location>
    <ligand>
        <name>NADPH</name>
        <dbReference type="ChEBI" id="CHEBI:57783"/>
    </ligand>
</feature>
<evidence type="ECO:0000313" key="16">
    <source>
        <dbReference type="Proteomes" id="UP000053961"/>
    </source>
</evidence>
<dbReference type="UniPathway" id="UPA00051">
    <property type="reaction ID" value="UER00465"/>
</dbReference>
<feature type="domain" description="Homoserine dehydrogenase catalytic" evidence="12">
    <location>
        <begin position="152"/>
        <end position="323"/>
    </location>
</feature>
<comment type="similarity">
    <text evidence="3">Belongs to the homoserine dehydrogenase family.</text>
</comment>
<feature type="active site" description="Proton donor" evidence="10">
    <location>
        <position position="220"/>
    </location>
</feature>
<dbReference type="NCBIfam" id="NF004912">
    <property type="entry name" value="PRK06270.1"/>
    <property type="match status" value="1"/>
</dbReference>
<dbReference type="Gene3D" id="3.40.50.720">
    <property type="entry name" value="NAD(P)-binding Rossmann-like Domain"/>
    <property type="match status" value="1"/>
</dbReference>
<evidence type="ECO:0000256" key="5">
    <source>
        <dbReference type="ARBA" id="ARBA00013376"/>
    </source>
</evidence>
<sequence>MKEVRISLVGFGIVGHGVLEVVRRKRELLRNMGLDLKVVSVTDITGTLLDEKGIDPERLHGLKTLEGIANLGIIGKEAIRDVDSDLVVEVTPTNIVHGQPGLGHIEEALSLGKHVVTSNKGPLVVAFNHLQELAQDNGVMLKYEATVGGTMPLISLIEKNLVGNEVLSIRGIFNGTCNYILTRMMEEKYTYSYALTEAQELGIAEADPAYDVDGIDTAGKVVILANSVFGMDAKYSDVAVTGIRDITPEALNLAWERGYLIKLIGEVPALKVKPMLVPRRSPLAVGGTLNVASIETDLSGTITVTGLGAGSIETASAIVSDVVSIYTTRQIDD</sequence>
<dbReference type="InterPro" id="IPR022697">
    <property type="entry name" value="HDH_short"/>
</dbReference>
<evidence type="ECO:0000313" key="17">
    <source>
        <dbReference type="Proteomes" id="UP000057043"/>
    </source>
</evidence>
<evidence type="ECO:0000256" key="8">
    <source>
        <dbReference type="ARBA" id="ARBA00023002"/>
    </source>
</evidence>
<reference evidence="15" key="1">
    <citation type="journal article" date="2015" name="MBio">
        <title>Genome-resolved metagenomic analysis reveals roles for candidate phyla and other microbial community members in biogeochemical transformations in oil reservoirs.</title>
        <authorList>
            <person name="Hu P."/>
            <person name="Tom L."/>
            <person name="Singh A."/>
            <person name="Thomas B.C."/>
            <person name="Baker B.J."/>
            <person name="Piceno Y.M."/>
            <person name="Andersen G.L."/>
            <person name="Banfield J.F."/>
        </authorList>
    </citation>
    <scope>NUCLEOTIDE SEQUENCE [LARGE SCALE GENOMIC DNA]</scope>
    <source>
        <strain evidence="15">56_747</strain>
    </source>
</reference>
<dbReference type="InterPro" id="IPR005106">
    <property type="entry name" value="Asp/hSer_DH_NAD-bd"/>
</dbReference>
<dbReference type="GO" id="GO:0009088">
    <property type="term" value="P:threonine biosynthetic process"/>
    <property type="evidence" value="ECO:0007669"/>
    <property type="project" value="UniProtKB-UniPathway"/>
</dbReference>
<dbReference type="PROSITE" id="PS01042">
    <property type="entry name" value="HOMOSER_DHGENASE"/>
    <property type="match status" value="1"/>
</dbReference>
<evidence type="ECO:0000256" key="3">
    <source>
        <dbReference type="ARBA" id="ARBA00006753"/>
    </source>
</evidence>
<dbReference type="EC" id="1.1.1.3" evidence="4"/>
<evidence type="ECO:0000256" key="7">
    <source>
        <dbReference type="ARBA" id="ARBA00022697"/>
    </source>
</evidence>
<reference evidence="16 17" key="2">
    <citation type="journal article" date="2015" name="MBio">
        <title>Genome-Resolved Metagenomic Analysis Reveals Roles for Candidate Phyla and Other Microbial Community Members in Biogeochemical Transformations in Oil Reservoirs.</title>
        <authorList>
            <person name="Hu P."/>
            <person name="Tom L."/>
            <person name="Singh A."/>
            <person name="Thomas B.C."/>
            <person name="Baker B.J."/>
            <person name="Piceno Y.M."/>
            <person name="Andersen G.L."/>
            <person name="Banfield J.F."/>
        </authorList>
    </citation>
    <scope>NUCLEOTIDE SEQUENCE [LARGE SCALE GENOMIC DNA]</scope>
    <source>
        <strain evidence="14">57_489</strain>
    </source>
</reference>
<keyword evidence="9" id="KW-0486">Methionine biosynthesis</keyword>
<dbReference type="PIRSF" id="PIRSF036497">
    <property type="entry name" value="HDH_short"/>
    <property type="match status" value="1"/>
</dbReference>
<evidence type="ECO:0000256" key="6">
    <source>
        <dbReference type="ARBA" id="ARBA00022605"/>
    </source>
</evidence>
<organism evidence="14 17">
    <name type="scientific">Methanothrix harundinacea</name>
    <dbReference type="NCBI Taxonomy" id="301375"/>
    <lineage>
        <taxon>Archaea</taxon>
        <taxon>Methanobacteriati</taxon>
        <taxon>Methanobacteriota</taxon>
        <taxon>Stenosarchaea group</taxon>
        <taxon>Methanomicrobia</taxon>
        <taxon>Methanotrichales</taxon>
        <taxon>Methanotrichaceae</taxon>
        <taxon>Methanothrix</taxon>
    </lineage>
</organism>
<dbReference type="EMBL" id="LGHB01000004">
    <property type="protein sequence ID" value="KUK97114.1"/>
    <property type="molecule type" value="Genomic_DNA"/>
</dbReference>
<protein>
    <recommendedName>
        <fullName evidence="5">Homoserine dehydrogenase</fullName>
        <ecNumber evidence="4">1.1.1.3</ecNumber>
    </recommendedName>
</protein>
<dbReference type="Gene3D" id="3.30.360.10">
    <property type="entry name" value="Dihydrodipicolinate Reductase, domain 2"/>
    <property type="match status" value="1"/>
</dbReference>
<dbReference type="NCBIfam" id="NF004976">
    <property type="entry name" value="PRK06349.1"/>
    <property type="match status" value="1"/>
</dbReference>
<evidence type="ECO:0000256" key="4">
    <source>
        <dbReference type="ARBA" id="ARBA00013213"/>
    </source>
</evidence>
<dbReference type="PANTHER" id="PTHR43331">
    <property type="entry name" value="HOMOSERINE DEHYDROGENASE"/>
    <property type="match status" value="1"/>
</dbReference>
<dbReference type="Pfam" id="PF00742">
    <property type="entry name" value="Homoserine_dh"/>
    <property type="match status" value="1"/>
</dbReference>
<accession>A0A101FUH2</accession>
<comment type="pathway">
    <text evidence="1">Amino-acid biosynthesis; L-threonine biosynthesis; L-threonine from L-aspartate: step 3/5.</text>
</comment>
<keyword evidence="7" id="KW-0791">Threonine biosynthesis</keyword>
<evidence type="ECO:0000256" key="9">
    <source>
        <dbReference type="ARBA" id="ARBA00023167"/>
    </source>
</evidence>
<dbReference type="PATRIC" id="fig|301375.6.peg.1399"/>
<keyword evidence="11" id="KW-0521">NADP</keyword>
<evidence type="ECO:0000256" key="1">
    <source>
        <dbReference type="ARBA" id="ARBA00005056"/>
    </source>
</evidence>
<dbReference type="UniPathway" id="UPA00050">
    <property type="reaction ID" value="UER00063"/>
</dbReference>
<dbReference type="GO" id="GO:0004412">
    <property type="term" value="F:homoserine dehydrogenase activity"/>
    <property type="evidence" value="ECO:0007669"/>
    <property type="project" value="UniProtKB-EC"/>
</dbReference>
<dbReference type="Pfam" id="PF03447">
    <property type="entry name" value="NAD_binding_3"/>
    <property type="match status" value="1"/>
</dbReference>
<feature type="domain" description="Aspartate/homoserine dehydrogenase NAD-binding" evidence="13">
    <location>
        <begin position="10"/>
        <end position="144"/>
    </location>
</feature>
<dbReference type="AlphaFoldDB" id="A0A101FUH2"/>
<evidence type="ECO:0000256" key="11">
    <source>
        <dbReference type="PIRSR" id="PIRSR036497-2"/>
    </source>
</evidence>
<dbReference type="EMBL" id="LGFT01000021">
    <property type="protein sequence ID" value="KUK44582.1"/>
    <property type="molecule type" value="Genomic_DNA"/>
</dbReference>
<dbReference type="InterPro" id="IPR019811">
    <property type="entry name" value="HDH_CS"/>
</dbReference>
<dbReference type="Proteomes" id="UP000057043">
    <property type="component" value="Unassembled WGS sequence"/>
</dbReference>
<proteinExistence type="inferred from homology"/>
<evidence type="ECO:0000313" key="15">
    <source>
        <dbReference type="EMBL" id="KUK97114.1"/>
    </source>
</evidence>
<dbReference type="GO" id="GO:0050661">
    <property type="term" value="F:NADP binding"/>
    <property type="evidence" value="ECO:0007669"/>
    <property type="project" value="InterPro"/>
</dbReference>
<comment type="pathway">
    <text evidence="2">Amino-acid biosynthesis; L-methionine biosynthesis via de novo pathway; L-homoserine from L-aspartate: step 3/3.</text>
</comment>
<dbReference type="SUPFAM" id="SSF51735">
    <property type="entry name" value="NAD(P)-binding Rossmann-fold domains"/>
    <property type="match status" value="1"/>
</dbReference>
<name>A0A101FUH2_9EURY</name>
<evidence type="ECO:0000256" key="2">
    <source>
        <dbReference type="ARBA" id="ARBA00005062"/>
    </source>
</evidence>
<dbReference type="Proteomes" id="UP000053961">
    <property type="component" value="Unassembled WGS sequence"/>
</dbReference>
<keyword evidence="6" id="KW-0028">Amino-acid biosynthesis</keyword>
<feature type="binding site" evidence="11">
    <location>
        <begin position="10"/>
        <end position="15"/>
    </location>
    <ligand>
        <name>NADP(+)</name>
        <dbReference type="ChEBI" id="CHEBI:58349"/>
    </ligand>
</feature>
<keyword evidence="8" id="KW-0560">Oxidoreductase</keyword>
<dbReference type="InterPro" id="IPR036291">
    <property type="entry name" value="NAD(P)-bd_dom_sf"/>
</dbReference>
<dbReference type="FunFam" id="3.30.360.10:FF:000005">
    <property type="entry name" value="Homoserine dehydrogenase"/>
    <property type="match status" value="1"/>
</dbReference>
<evidence type="ECO:0000259" key="13">
    <source>
        <dbReference type="Pfam" id="PF03447"/>
    </source>
</evidence>